<proteinExistence type="predicted"/>
<feature type="transmembrane region" description="Helical" evidence="8">
    <location>
        <begin position="327"/>
        <end position="351"/>
    </location>
</feature>
<dbReference type="GO" id="GO:0016763">
    <property type="term" value="F:pentosyltransferase activity"/>
    <property type="evidence" value="ECO:0007669"/>
    <property type="project" value="TreeGrafter"/>
</dbReference>
<evidence type="ECO:0000256" key="6">
    <source>
        <dbReference type="ARBA" id="ARBA00022989"/>
    </source>
</evidence>
<evidence type="ECO:0000256" key="4">
    <source>
        <dbReference type="ARBA" id="ARBA00022679"/>
    </source>
</evidence>
<feature type="transmembrane region" description="Helical" evidence="8">
    <location>
        <begin position="191"/>
        <end position="214"/>
    </location>
</feature>
<keyword evidence="4" id="KW-0808">Transferase</keyword>
<keyword evidence="3" id="KW-0328">Glycosyltransferase</keyword>
<evidence type="ECO:0000256" key="7">
    <source>
        <dbReference type="ARBA" id="ARBA00023136"/>
    </source>
</evidence>
<gene>
    <name evidence="9" type="ORF">UFOPK3564_03528</name>
</gene>
<feature type="transmembrane region" description="Helical" evidence="8">
    <location>
        <begin position="287"/>
        <end position="306"/>
    </location>
</feature>
<evidence type="ECO:0000256" key="2">
    <source>
        <dbReference type="ARBA" id="ARBA00022475"/>
    </source>
</evidence>
<feature type="transmembrane region" description="Helical" evidence="8">
    <location>
        <begin position="108"/>
        <end position="129"/>
    </location>
</feature>
<dbReference type="GO" id="GO:0005886">
    <property type="term" value="C:plasma membrane"/>
    <property type="evidence" value="ECO:0007669"/>
    <property type="project" value="UniProtKB-SubCell"/>
</dbReference>
<feature type="transmembrane region" description="Helical" evidence="8">
    <location>
        <begin position="363"/>
        <end position="389"/>
    </location>
</feature>
<feature type="transmembrane region" description="Helical" evidence="8">
    <location>
        <begin position="234"/>
        <end position="252"/>
    </location>
</feature>
<dbReference type="GO" id="GO:0008610">
    <property type="term" value="P:lipid biosynthetic process"/>
    <property type="evidence" value="ECO:0007669"/>
    <property type="project" value="UniProtKB-ARBA"/>
</dbReference>
<name>A0A6J7K917_9ZZZZ</name>
<keyword evidence="5 8" id="KW-0812">Transmembrane</keyword>
<feature type="transmembrane region" description="Helical" evidence="8">
    <location>
        <begin position="160"/>
        <end position="179"/>
    </location>
</feature>
<dbReference type="PANTHER" id="PTHR33908">
    <property type="entry name" value="MANNOSYLTRANSFERASE YKCB-RELATED"/>
    <property type="match status" value="1"/>
</dbReference>
<keyword evidence="2" id="KW-1003">Cell membrane</keyword>
<accession>A0A6J7K917</accession>
<dbReference type="EMBL" id="CAFBMK010000350">
    <property type="protein sequence ID" value="CAB4951751.1"/>
    <property type="molecule type" value="Genomic_DNA"/>
</dbReference>
<evidence type="ECO:0000313" key="9">
    <source>
        <dbReference type="EMBL" id="CAB4951751.1"/>
    </source>
</evidence>
<organism evidence="9">
    <name type="scientific">freshwater metagenome</name>
    <dbReference type="NCBI Taxonomy" id="449393"/>
    <lineage>
        <taxon>unclassified sequences</taxon>
        <taxon>metagenomes</taxon>
        <taxon>ecological metagenomes</taxon>
    </lineage>
</organism>
<evidence type="ECO:0000256" key="1">
    <source>
        <dbReference type="ARBA" id="ARBA00004651"/>
    </source>
</evidence>
<evidence type="ECO:0000256" key="5">
    <source>
        <dbReference type="ARBA" id="ARBA00022692"/>
    </source>
</evidence>
<dbReference type="InterPro" id="IPR050297">
    <property type="entry name" value="LipidA_mod_glycosyltrf_83"/>
</dbReference>
<keyword evidence="7 8" id="KW-0472">Membrane</keyword>
<evidence type="ECO:0000256" key="8">
    <source>
        <dbReference type="SAM" id="Phobius"/>
    </source>
</evidence>
<comment type="subcellular location">
    <subcellularLocation>
        <location evidence="1">Cell membrane</location>
        <topology evidence="1">Multi-pass membrane protein</topology>
    </subcellularLocation>
</comment>
<keyword evidence="6 8" id="KW-1133">Transmembrane helix</keyword>
<feature type="transmembrane region" description="Helical" evidence="8">
    <location>
        <begin position="30"/>
        <end position="51"/>
    </location>
</feature>
<protein>
    <submittedName>
        <fullName evidence="9">Unannotated protein</fullName>
    </submittedName>
</protein>
<feature type="transmembrane region" description="Helical" evidence="8">
    <location>
        <begin position="136"/>
        <end position="154"/>
    </location>
</feature>
<evidence type="ECO:0000256" key="3">
    <source>
        <dbReference type="ARBA" id="ARBA00022676"/>
    </source>
</evidence>
<dbReference type="AlphaFoldDB" id="A0A6J7K917"/>
<dbReference type="PANTHER" id="PTHR33908:SF11">
    <property type="entry name" value="MEMBRANE PROTEIN"/>
    <property type="match status" value="1"/>
</dbReference>
<sequence length="552" mass="59328">MSTPDTTPAHGSSAVPAGAAPAVEGLRRSAAWFVGRGAPFTVLLLLLWSAYLRTRNIDAPFWIDEGISVGVAHFPFADIPDALRLDGNPPVYYLLLHVWLRLFGDSVAAAHSLSTVFALAAVPGVFLLARRPLGPGVALGATALAATLPYLTYFGQETRMYSMVAFLSVIVAGLHLRLFDAGARRVQVALALVLIVLLYTHTWGVFLVGGSVMAVGARALMQPDRAGRLRVVRIGFLVHLAAAVAWAPWIPILAKQASETGAPWSLRPTFTMLLEAVGSVVQPQIPAVVLLCTAVFGATVIAGSARGQVRGVNVAPRDEAHALRRHALVLVVMLVSTMLFAWFASLVSPAWANRYMGVAVGPVVLLGGILLTRTGRAPLVVLLVLVGLWGTSTQGDRLRDKATPEALVKATAPELRRGDLVVSIHPEQLPVIAYGLQHRGVADGVRYATALGRQEDVRIFDWRRGLDRMKAAEPWVVADRLIRAQRPGSSVLLVLPVISRGNWSGPWTKLVADNTKAWRALLQADPRLRMVGRRPVIGPAQGVFGVLFTVRP</sequence>
<reference evidence="9" key="1">
    <citation type="submission" date="2020-05" db="EMBL/GenBank/DDBJ databases">
        <authorList>
            <person name="Chiriac C."/>
            <person name="Salcher M."/>
            <person name="Ghai R."/>
            <person name="Kavagutti S V."/>
        </authorList>
    </citation>
    <scope>NUCLEOTIDE SEQUENCE</scope>
</reference>